<feature type="transmembrane region" description="Helical" evidence="11">
    <location>
        <begin position="384"/>
        <end position="405"/>
    </location>
</feature>
<dbReference type="PROSITE" id="PS50846">
    <property type="entry name" value="HMA_2"/>
    <property type="match status" value="1"/>
</dbReference>
<dbReference type="SFLD" id="SFLDG00002">
    <property type="entry name" value="C1.7:_P-type_atpase_like"/>
    <property type="match status" value="1"/>
</dbReference>
<evidence type="ECO:0000256" key="6">
    <source>
        <dbReference type="ARBA" id="ARBA00022741"/>
    </source>
</evidence>
<evidence type="ECO:0000256" key="11">
    <source>
        <dbReference type="RuleBase" id="RU362081"/>
    </source>
</evidence>
<evidence type="ECO:0000256" key="10">
    <source>
        <dbReference type="ARBA" id="ARBA00023136"/>
    </source>
</evidence>
<reference evidence="13 14" key="1">
    <citation type="submission" date="2020-03" db="EMBL/GenBank/DDBJ databases">
        <title>Spirochaetal bacteria isolated from arthropods constitute a novel genus Entomospira genus novum within the order Spirochaetales.</title>
        <authorList>
            <person name="Grana-Miraglia L."/>
            <person name="Sikutova S."/>
            <person name="Fingerle V."/>
            <person name="Sing A."/>
            <person name="Castillo-Ramirez S."/>
            <person name="Margos G."/>
            <person name="Rudolf I."/>
        </authorList>
    </citation>
    <scope>NUCLEOTIDE SEQUENCE [LARGE SCALE GENOMIC DNA]</scope>
    <source>
        <strain evidence="13 14">BR193</strain>
    </source>
</reference>
<dbReference type="FunFam" id="2.70.150.10:FF:000020">
    <property type="entry name" value="Copper-exporting P-type ATPase A"/>
    <property type="match status" value="1"/>
</dbReference>
<feature type="transmembrane region" description="Helical" evidence="11">
    <location>
        <begin position="134"/>
        <end position="152"/>
    </location>
</feature>
<dbReference type="GO" id="GO:0005886">
    <property type="term" value="C:plasma membrane"/>
    <property type="evidence" value="ECO:0007669"/>
    <property type="project" value="UniProtKB-SubCell"/>
</dbReference>
<dbReference type="InterPro" id="IPR044492">
    <property type="entry name" value="P_typ_ATPase_HD_dom"/>
</dbReference>
<evidence type="ECO:0000256" key="5">
    <source>
        <dbReference type="ARBA" id="ARBA00022723"/>
    </source>
</evidence>
<sequence length="752" mass="82453">MQNSINQSVINHSDSEITQSTLAIQNMTCAACSSAIERKAKKIAGVEHISVNLVTGKASIRYNPVITPIEAIIQSINQLGYPTRIAEDHLANTEKEFQQQWRELWWSLIFGGTLFSIAMISMFIPIPFYSQWSVWHQALIQILLLIPIIIASKSVYRKGITGIFQRSANMDTLIALSTITAIIYSFWLLIFPTHGHHAGDPHFYFETVAVILTLVKLGKYLEIKSKKRANTALADLFHLESDTALLVDEDHQISSVDANSVTVGSKILLRAGMRIPFDGIIIEGEIAVDESHLTGESMPVSKALMDRVHAGSLNQAGSAIIQVDRTGENTTLAQLRRMIEDAQLTKAPIARLADRISGIFVPIVFIIATLSSISWYLATQDLTFALTIFMSVLVIACPCALGLATPTAIVVGVNRAATLGILIKNGETLEKISSTQVVIFDKTGTLTTGEITVSDVVLLHNDIERKFFLQLTASAEERSEHPIARSIVKYVKKENISLLPTTTFTSEVGFGIEASIESHIVVIGIGLLEKLHLLTQEHRTLFETISSNGLSPIPVAINNQLVGYFLVRDTLKESSSTVISALHQRNIQTILLSGDQYPPTQRVAEELSIDSFYAEATPQKKEEIVHTLSQTQRTMMVGDGINDAAALSGSDVALTIHNASDITIEVSDVVLMKNDMNLILKAIDLSHKTLQVIKQNLFWAFIYNIIGIPIAAGLLHIFGGPLLNPMLGALFMAFSSIFVLINSLRLKSIAIS</sequence>
<dbReference type="Proteomes" id="UP000711995">
    <property type="component" value="Unassembled WGS sequence"/>
</dbReference>
<feature type="transmembrane region" description="Helical" evidence="11">
    <location>
        <begin position="697"/>
        <end position="719"/>
    </location>
</feature>
<dbReference type="InterPro" id="IPR018303">
    <property type="entry name" value="ATPase_P-typ_P_site"/>
</dbReference>
<dbReference type="EMBL" id="JAATLJ010000001">
    <property type="protein sequence ID" value="NIZ40846.1"/>
    <property type="molecule type" value="Genomic_DNA"/>
</dbReference>
<dbReference type="InterPro" id="IPR023214">
    <property type="entry name" value="HAD_sf"/>
</dbReference>
<keyword evidence="9 11" id="KW-1133">Transmembrane helix</keyword>
<dbReference type="PRINTS" id="PR00119">
    <property type="entry name" value="CATATPASE"/>
</dbReference>
<dbReference type="Gene3D" id="3.40.1110.10">
    <property type="entry name" value="Calcium-transporting ATPase, cytoplasmic domain N"/>
    <property type="match status" value="1"/>
</dbReference>
<dbReference type="CDD" id="cd00371">
    <property type="entry name" value="HMA"/>
    <property type="match status" value="1"/>
</dbReference>
<dbReference type="RefSeq" id="WP_167700434.1">
    <property type="nucleotide sequence ID" value="NZ_CP118174.1"/>
</dbReference>
<evidence type="ECO:0000256" key="8">
    <source>
        <dbReference type="ARBA" id="ARBA00022967"/>
    </source>
</evidence>
<dbReference type="SUPFAM" id="SSF56784">
    <property type="entry name" value="HAD-like"/>
    <property type="match status" value="1"/>
</dbReference>
<dbReference type="GO" id="GO:0005524">
    <property type="term" value="F:ATP binding"/>
    <property type="evidence" value="ECO:0007669"/>
    <property type="project" value="UniProtKB-UniRule"/>
</dbReference>
<organism evidence="13 14">
    <name type="scientific">Entomospira entomophila</name>
    <dbReference type="NCBI Taxonomy" id="2719988"/>
    <lineage>
        <taxon>Bacteria</taxon>
        <taxon>Pseudomonadati</taxon>
        <taxon>Spirochaetota</taxon>
        <taxon>Spirochaetia</taxon>
        <taxon>Spirochaetales</taxon>
        <taxon>Spirochaetaceae</taxon>
        <taxon>Entomospira</taxon>
    </lineage>
</organism>
<dbReference type="GO" id="GO:0005507">
    <property type="term" value="F:copper ion binding"/>
    <property type="evidence" value="ECO:0007669"/>
    <property type="project" value="TreeGrafter"/>
</dbReference>
<dbReference type="FunFam" id="3.30.70.100:FF:000001">
    <property type="entry name" value="ATPase copper transporting beta"/>
    <property type="match status" value="1"/>
</dbReference>
<feature type="transmembrane region" description="Helical" evidence="11">
    <location>
        <begin position="356"/>
        <end position="378"/>
    </location>
</feature>
<dbReference type="NCBIfam" id="TIGR01494">
    <property type="entry name" value="ATPase_P-type"/>
    <property type="match status" value="1"/>
</dbReference>
<dbReference type="AlphaFoldDB" id="A0A968KTY2"/>
<proteinExistence type="inferred from homology"/>
<keyword evidence="8" id="KW-1278">Translocase</keyword>
<evidence type="ECO:0000259" key="12">
    <source>
        <dbReference type="PROSITE" id="PS50846"/>
    </source>
</evidence>
<dbReference type="Pfam" id="PF00702">
    <property type="entry name" value="Hydrolase"/>
    <property type="match status" value="1"/>
</dbReference>
<evidence type="ECO:0000256" key="7">
    <source>
        <dbReference type="ARBA" id="ARBA00022840"/>
    </source>
</evidence>
<evidence type="ECO:0000256" key="3">
    <source>
        <dbReference type="ARBA" id="ARBA00022475"/>
    </source>
</evidence>
<dbReference type="SUPFAM" id="SSF81665">
    <property type="entry name" value="Calcium ATPase, transmembrane domain M"/>
    <property type="match status" value="1"/>
</dbReference>
<evidence type="ECO:0000256" key="4">
    <source>
        <dbReference type="ARBA" id="ARBA00022692"/>
    </source>
</evidence>
<feature type="transmembrane region" description="Helical" evidence="11">
    <location>
        <begin position="203"/>
        <end position="221"/>
    </location>
</feature>
<comment type="caution">
    <text evidence="13">The sequence shown here is derived from an EMBL/GenBank/DDBJ whole genome shotgun (WGS) entry which is preliminary data.</text>
</comment>
<protein>
    <submittedName>
        <fullName evidence="13">Copper-translocating P-type ATPase</fullName>
    </submittedName>
</protein>
<dbReference type="PANTHER" id="PTHR43520">
    <property type="entry name" value="ATP7, ISOFORM B"/>
    <property type="match status" value="1"/>
</dbReference>
<dbReference type="CDD" id="cd02094">
    <property type="entry name" value="P-type_ATPase_Cu-like"/>
    <property type="match status" value="1"/>
</dbReference>
<dbReference type="InterPro" id="IPR023298">
    <property type="entry name" value="ATPase_P-typ_TM_dom_sf"/>
</dbReference>
<keyword evidence="4 11" id="KW-0812">Transmembrane</keyword>
<dbReference type="Pfam" id="PF00122">
    <property type="entry name" value="E1-E2_ATPase"/>
    <property type="match status" value="1"/>
</dbReference>
<dbReference type="PRINTS" id="PR00942">
    <property type="entry name" value="CUATPASEI"/>
</dbReference>
<dbReference type="Gene3D" id="3.40.50.1000">
    <property type="entry name" value="HAD superfamily/HAD-like"/>
    <property type="match status" value="1"/>
</dbReference>
<feature type="transmembrane region" description="Helical" evidence="11">
    <location>
        <begin position="104"/>
        <end position="128"/>
    </location>
</feature>
<dbReference type="PRINTS" id="PR00943">
    <property type="entry name" value="CUATPASE"/>
</dbReference>
<comment type="similarity">
    <text evidence="2 11">Belongs to the cation transport ATPase (P-type) (TC 3.A.3) family. Type IB subfamily.</text>
</comment>
<dbReference type="SFLD" id="SFLDF00027">
    <property type="entry name" value="p-type_atpase"/>
    <property type="match status" value="1"/>
</dbReference>
<evidence type="ECO:0000256" key="1">
    <source>
        <dbReference type="ARBA" id="ARBA00004651"/>
    </source>
</evidence>
<dbReference type="GO" id="GO:0016887">
    <property type="term" value="F:ATP hydrolysis activity"/>
    <property type="evidence" value="ECO:0007669"/>
    <property type="project" value="InterPro"/>
</dbReference>
<dbReference type="InterPro" id="IPR036163">
    <property type="entry name" value="HMA_dom_sf"/>
</dbReference>
<dbReference type="NCBIfam" id="TIGR01511">
    <property type="entry name" value="ATPase-IB1_Cu"/>
    <property type="match status" value="1"/>
</dbReference>
<dbReference type="InterPro" id="IPR023299">
    <property type="entry name" value="ATPase_P-typ_cyto_dom_N"/>
</dbReference>
<keyword evidence="5 11" id="KW-0479">Metal-binding</keyword>
<evidence type="ECO:0000256" key="9">
    <source>
        <dbReference type="ARBA" id="ARBA00022989"/>
    </source>
</evidence>
<dbReference type="PANTHER" id="PTHR43520:SF8">
    <property type="entry name" value="P-TYPE CU(+) TRANSPORTER"/>
    <property type="match status" value="1"/>
</dbReference>
<evidence type="ECO:0000313" key="14">
    <source>
        <dbReference type="Proteomes" id="UP000711995"/>
    </source>
</evidence>
<evidence type="ECO:0000313" key="13">
    <source>
        <dbReference type="EMBL" id="NIZ40846.1"/>
    </source>
</evidence>
<dbReference type="SUPFAM" id="SSF55008">
    <property type="entry name" value="HMA, heavy metal-associated domain"/>
    <property type="match status" value="1"/>
</dbReference>
<dbReference type="InterPro" id="IPR059000">
    <property type="entry name" value="ATPase_P-type_domA"/>
</dbReference>
<keyword evidence="7 11" id="KW-0067">ATP-binding</keyword>
<accession>A0A968KTY2</accession>
<feature type="transmembrane region" description="Helical" evidence="11">
    <location>
        <begin position="173"/>
        <end position="191"/>
    </location>
</feature>
<dbReference type="GO" id="GO:0060003">
    <property type="term" value="P:copper ion export"/>
    <property type="evidence" value="ECO:0007669"/>
    <property type="project" value="UniProtKB-ARBA"/>
</dbReference>
<keyword evidence="10 11" id="KW-0472">Membrane</keyword>
<dbReference type="SUPFAM" id="SSF81653">
    <property type="entry name" value="Calcium ATPase, transduction domain A"/>
    <property type="match status" value="1"/>
</dbReference>
<keyword evidence="3 11" id="KW-1003">Cell membrane</keyword>
<comment type="subcellular location">
    <subcellularLocation>
        <location evidence="1">Cell membrane</location>
        <topology evidence="1">Multi-pass membrane protein</topology>
    </subcellularLocation>
</comment>
<dbReference type="Gene3D" id="3.30.70.100">
    <property type="match status" value="1"/>
</dbReference>
<dbReference type="InterPro" id="IPR006121">
    <property type="entry name" value="HMA_dom"/>
</dbReference>
<dbReference type="GO" id="GO:0043682">
    <property type="term" value="F:P-type divalent copper transporter activity"/>
    <property type="evidence" value="ECO:0007669"/>
    <property type="project" value="TreeGrafter"/>
</dbReference>
<dbReference type="SFLD" id="SFLDS00003">
    <property type="entry name" value="Haloacid_Dehalogenase"/>
    <property type="match status" value="1"/>
</dbReference>
<evidence type="ECO:0000256" key="2">
    <source>
        <dbReference type="ARBA" id="ARBA00006024"/>
    </source>
</evidence>
<keyword evidence="6 11" id="KW-0547">Nucleotide-binding</keyword>
<dbReference type="PROSITE" id="PS00154">
    <property type="entry name" value="ATPASE_E1_E2"/>
    <property type="match status" value="1"/>
</dbReference>
<dbReference type="NCBIfam" id="TIGR01525">
    <property type="entry name" value="ATPase-IB_hvy"/>
    <property type="match status" value="1"/>
</dbReference>
<dbReference type="InterPro" id="IPR001757">
    <property type="entry name" value="P_typ_ATPase"/>
</dbReference>
<name>A0A968KTY2_9SPIO</name>
<dbReference type="InterPro" id="IPR008250">
    <property type="entry name" value="ATPase_P-typ_transduc_dom_A_sf"/>
</dbReference>
<gene>
    <name evidence="13" type="ORF">HCT14_04925</name>
</gene>
<keyword evidence="14" id="KW-1185">Reference proteome</keyword>
<dbReference type="GO" id="GO:0055070">
    <property type="term" value="P:copper ion homeostasis"/>
    <property type="evidence" value="ECO:0007669"/>
    <property type="project" value="TreeGrafter"/>
</dbReference>
<dbReference type="InterPro" id="IPR036412">
    <property type="entry name" value="HAD-like_sf"/>
</dbReference>
<dbReference type="InterPro" id="IPR027256">
    <property type="entry name" value="P-typ_ATPase_IB"/>
</dbReference>
<feature type="domain" description="HMA" evidence="12">
    <location>
        <begin position="18"/>
        <end position="84"/>
    </location>
</feature>
<dbReference type="Pfam" id="PF00403">
    <property type="entry name" value="HMA"/>
    <property type="match status" value="1"/>
</dbReference>
<dbReference type="Gene3D" id="2.70.150.10">
    <property type="entry name" value="Calcium-transporting ATPase, cytoplasmic transduction domain A"/>
    <property type="match status" value="1"/>
</dbReference>
<feature type="transmembrane region" description="Helical" evidence="11">
    <location>
        <begin position="725"/>
        <end position="744"/>
    </location>
</feature>